<name>A0A9P8L301_9PEZI</name>
<feature type="region of interest" description="Disordered" evidence="1">
    <location>
        <begin position="138"/>
        <end position="225"/>
    </location>
</feature>
<comment type="caution">
    <text evidence="3">The sequence shown here is derived from an EMBL/GenBank/DDBJ whole genome shotgun (WGS) entry which is preliminary data.</text>
</comment>
<feature type="compositionally biased region" description="Basic and acidic residues" evidence="1">
    <location>
        <begin position="143"/>
        <end position="197"/>
    </location>
</feature>
<dbReference type="Gene3D" id="3.30.160.60">
    <property type="entry name" value="Classic Zinc Finger"/>
    <property type="match status" value="1"/>
</dbReference>
<reference evidence="3" key="1">
    <citation type="submission" date="2021-03" db="EMBL/GenBank/DDBJ databases">
        <title>Comparative genomics and phylogenomic investigation of the class Geoglossomycetes provide insights into ecological specialization and systematics.</title>
        <authorList>
            <person name="Melie T."/>
            <person name="Pirro S."/>
            <person name="Miller A.N."/>
            <person name="Quandt A."/>
        </authorList>
    </citation>
    <scope>NUCLEOTIDE SEQUENCE</scope>
    <source>
        <strain evidence="3">CAQ_001_2017</strain>
    </source>
</reference>
<evidence type="ECO:0000313" key="3">
    <source>
        <dbReference type="EMBL" id="KAH0551608.1"/>
    </source>
</evidence>
<dbReference type="AlphaFoldDB" id="A0A9P8L301"/>
<dbReference type="EMBL" id="JAGHQM010001884">
    <property type="protein sequence ID" value="KAH0551608.1"/>
    <property type="molecule type" value="Genomic_DNA"/>
</dbReference>
<feature type="domain" description="C2H2-type" evidence="2">
    <location>
        <begin position="14"/>
        <end position="37"/>
    </location>
</feature>
<evidence type="ECO:0000256" key="1">
    <source>
        <dbReference type="SAM" id="MobiDB-lite"/>
    </source>
</evidence>
<gene>
    <name evidence="3" type="ORF">GP486_007174</name>
</gene>
<proteinExistence type="predicted"/>
<keyword evidence="4" id="KW-1185">Reference proteome</keyword>
<sequence length="307" mass="35890">MKKHIKRHTRPFGCTYPSCNRLFGSKNDWKRHENTQHFQLEMWRCHEKDSTGKECAKLFYRREAFQAHLRQHGITSMDRLREEARSRRIGRNGQHQFWCGFCRREVPLKCRGLDAWDERFNHIGVHYAQDKKKIEEWIPVDSNRPKGDTWPEIRTEEPTESREPREAEGHKGDCPKDEVPKDEAPKDGGPKEDDANAVRRPSPETTGQPDPSQSPAAATYESQESNAEVEKYCVSRFLQDRDLQEADISRPQCVCRNGPWAISVHTHCQDCNHLFCDECNTVNRTYDAANDTDYAPTRKRKRPRPRS</sequence>
<feature type="compositionally biased region" description="Polar residues" evidence="1">
    <location>
        <begin position="203"/>
        <end position="225"/>
    </location>
</feature>
<dbReference type="PANTHER" id="PTHR35391:SF3">
    <property type="entry name" value="FINGER DOMAIN PROTEIN, PUTATIVE (AFU_ORTHOLOGUE AFUA_8G04300)-RELATED"/>
    <property type="match status" value="1"/>
</dbReference>
<dbReference type="PANTHER" id="PTHR35391">
    <property type="entry name" value="C2H2-TYPE DOMAIN-CONTAINING PROTEIN-RELATED"/>
    <property type="match status" value="1"/>
</dbReference>
<evidence type="ECO:0000259" key="2">
    <source>
        <dbReference type="PROSITE" id="PS00028"/>
    </source>
</evidence>
<organism evidence="3 4">
    <name type="scientific">Trichoglossum hirsutum</name>
    <dbReference type="NCBI Taxonomy" id="265104"/>
    <lineage>
        <taxon>Eukaryota</taxon>
        <taxon>Fungi</taxon>
        <taxon>Dikarya</taxon>
        <taxon>Ascomycota</taxon>
        <taxon>Pezizomycotina</taxon>
        <taxon>Geoglossomycetes</taxon>
        <taxon>Geoglossales</taxon>
        <taxon>Geoglossaceae</taxon>
        <taxon>Trichoglossum</taxon>
    </lineage>
</organism>
<dbReference type="SMART" id="SM00355">
    <property type="entry name" value="ZnF_C2H2"/>
    <property type="match status" value="2"/>
</dbReference>
<dbReference type="InterPro" id="IPR013087">
    <property type="entry name" value="Znf_C2H2_type"/>
</dbReference>
<dbReference type="Proteomes" id="UP000750711">
    <property type="component" value="Unassembled WGS sequence"/>
</dbReference>
<protein>
    <recommendedName>
        <fullName evidence="2">C2H2-type domain-containing protein</fullName>
    </recommendedName>
</protein>
<evidence type="ECO:0000313" key="4">
    <source>
        <dbReference type="Proteomes" id="UP000750711"/>
    </source>
</evidence>
<accession>A0A9P8L301</accession>
<dbReference type="PROSITE" id="PS00028">
    <property type="entry name" value="ZINC_FINGER_C2H2_1"/>
    <property type="match status" value="1"/>
</dbReference>